<protein>
    <submittedName>
        <fullName evidence="2">Uncharacterized protein</fullName>
    </submittedName>
</protein>
<dbReference type="Proteomes" id="UP001150569">
    <property type="component" value="Unassembled WGS sequence"/>
</dbReference>
<proteinExistence type="predicted"/>
<reference evidence="2" key="1">
    <citation type="submission" date="2022-07" db="EMBL/GenBank/DDBJ databases">
        <title>Phylogenomic reconstructions and comparative analyses of Kickxellomycotina fungi.</title>
        <authorList>
            <person name="Reynolds N.K."/>
            <person name="Stajich J.E."/>
            <person name="Barry K."/>
            <person name="Grigoriev I.V."/>
            <person name="Crous P."/>
            <person name="Smith M.E."/>
        </authorList>
    </citation>
    <scope>NUCLEOTIDE SEQUENCE</scope>
    <source>
        <strain evidence="2">RSA 861</strain>
    </source>
</reference>
<evidence type="ECO:0000313" key="3">
    <source>
        <dbReference type="Proteomes" id="UP001150569"/>
    </source>
</evidence>
<sequence length="251" mass="27487">MGCCNSRQSDDDDSAAASPLLGDRDVPSYLQNNRLRSRDSTDSLDRQAEDDREYQRKILSQSENQLIQATQFTKYNVRSAEDIDYLAGIYRELIQECNPPPPVSPSESIDLSEHTVRGRHLRTASLDHLPPPSATPENGSGGRVWDSTVTNARMGSVSLGRAGHHHHQSVSPNLKSARHLAADTALASPLSSVASGLNAPTLLELFHQAPVMDDNLRLINHASEALEATVCNVQIENVGRVVVPLDWRSKP</sequence>
<feature type="region of interest" description="Disordered" evidence="1">
    <location>
        <begin position="125"/>
        <end position="145"/>
    </location>
</feature>
<name>A0A9W8DNM1_9FUNG</name>
<evidence type="ECO:0000313" key="2">
    <source>
        <dbReference type="EMBL" id="KAJ1918067.1"/>
    </source>
</evidence>
<gene>
    <name evidence="2" type="ORF">IWQ60_007601</name>
</gene>
<feature type="compositionally biased region" description="Basic and acidic residues" evidence="1">
    <location>
        <begin position="36"/>
        <end position="52"/>
    </location>
</feature>
<evidence type="ECO:0000256" key="1">
    <source>
        <dbReference type="SAM" id="MobiDB-lite"/>
    </source>
</evidence>
<feature type="region of interest" description="Disordered" evidence="1">
    <location>
        <begin position="1"/>
        <end position="52"/>
    </location>
</feature>
<organism evidence="2 3">
    <name type="scientific">Tieghemiomyces parasiticus</name>
    <dbReference type="NCBI Taxonomy" id="78921"/>
    <lineage>
        <taxon>Eukaryota</taxon>
        <taxon>Fungi</taxon>
        <taxon>Fungi incertae sedis</taxon>
        <taxon>Zoopagomycota</taxon>
        <taxon>Kickxellomycotina</taxon>
        <taxon>Dimargaritomycetes</taxon>
        <taxon>Dimargaritales</taxon>
        <taxon>Dimargaritaceae</taxon>
        <taxon>Tieghemiomyces</taxon>
    </lineage>
</organism>
<dbReference type="AlphaFoldDB" id="A0A9W8DNM1"/>
<dbReference type="EMBL" id="JANBPT010000518">
    <property type="protein sequence ID" value="KAJ1918067.1"/>
    <property type="molecule type" value="Genomic_DNA"/>
</dbReference>
<keyword evidence="3" id="KW-1185">Reference proteome</keyword>
<accession>A0A9W8DNM1</accession>
<dbReference type="OrthoDB" id="5562028at2759"/>
<comment type="caution">
    <text evidence="2">The sequence shown here is derived from an EMBL/GenBank/DDBJ whole genome shotgun (WGS) entry which is preliminary data.</text>
</comment>